<proteinExistence type="predicted"/>
<accession>A0ABP0UL82</accession>
<feature type="region of interest" description="Disordered" evidence="1">
    <location>
        <begin position="109"/>
        <end position="134"/>
    </location>
</feature>
<evidence type="ECO:0000313" key="3">
    <source>
        <dbReference type="Proteomes" id="UP001497512"/>
    </source>
</evidence>
<dbReference type="Proteomes" id="UP001497512">
    <property type="component" value="Chromosome 4"/>
</dbReference>
<reference evidence="2" key="1">
    <citation type="submission" date="2024-02" db="EMBL/GenBank/DDBJ databases">
        <authorList>
            <consortium name="ELIXIR-Norway"/>
            <consortium name="Elixir Norway"/>
        </authorList>
    </citation>
    <scope>NUCLEOTIDE SEQUENCE</scope>
</reference>
<sequence>MGMMPKACNDTAMAILKLYGICRSDIVLSINNTTNMFVTTGRLIADVDDICNMHLANLPCDHAIEKWKMMFNKDIIDSFKKCEHLCLAMCRRIGHMTYSVIDVVLSSRSGERSNEEDGGNNNNQRDGKTSWDHLPKVKDVDNAKELFKSAFVDEATHLFRPPELDTTLNAMPNNDDDNADVEVCDNDDVFGMVKVSLLN</sequence>
<gene>
    <name evidence="2" type="ORF">CSSPTR1EN2_LOCUS16963</name>
</gene>
<keyword evidence="3" id="KW-1185">Reference proteome</keyword>
<protein>
    <submittedName>
        <fullName evidence="2">Uncharacterized protein</fullName>
    </submittedName>
</protein>
<evidence type="ECO:0000313" key="2">
    <source>
        <dbReference type="EMBL" id="CAK9223701.1"/>
    </source>
</evidence>
<evidence type="ECO:0000256" key="1">
    <source>
        <dbReference type="SAM" id="MobiDB-lite"/>
    </source>
</evidence>
<name>A0ABP0UL82_9BRYO</name>
<organism evidence="2 3">
    <name type="scientific">Sphagnum troendelagicum</name>
    <dbReference type="NCBI Taxonomy" id="128251"/>
    <lineage>
        <taxon>Eukaryota</taxon>
        <taxon>Viridiplantae</taxon>
        <taxon>Streptophyta</taxon>
        <taxon>Embryophyta</taxon>
        <taxon>Bryophyta</taxon>
        <taxon>Sphagnophytina</taxon>
        <taxon>Sphagnopsida</taxon>
        <taxon>Sphagnales</taxon>
        <taxon>Sphagnaceae</taxon>
        <taxon>Sphagnum</taxon>
    </lineage>
</organism>
<dbReference type="EMBL" id="OZ019896">
    <property type="protein sequence ID" value="CAK9223701.1"/>
    <property type="molecule type" value="Genomic_DNA"/>
</dbReference>
<feature type="compositionally biased region" description="Basic and acidic residues" evidence="1">
    <location>
        <begin position="125"/>
        <end position="134"/>
    </location>
</feature>